<reference evidence="2 3" key="1">
    <citation type="submission" date="2024-06" db="EMBL/GenBank/DDBJ databases">
        <title>The Natural Products Discovery Center: Release of the First 8490 Sequenced Strains for Exploring Actinobacteria Biosynthetic Diversity.</title>
        <authorList>
            <person name="Kalkreuter E."/>
            <person name="Kautsar S.A."/>
            <person name="Yang D."/>
            <person name="Bader C.D."/>
            <person name="Teijaro C.N."/>
            <person name="Fluegel L."/>
            <person name="Davis C.M."/>
            <person name="Simpson J.R."/>
            <person name="Lauterbach L."/>
            <person name="Steele A.D."/>
            <person name="Gui C."/>
            <person name="Meng S."/>
            <person name="Li G."/>
            <person name="Viehrig K."/>
            <person name="Ye F."/>
            <person name="Su P."/>
            <person name="Kiefer A.F."/>
            <person name="Nichols A."/>
            <person name="Cepeda A.J."/>
            <person name="Yan W."/>
            <person name="Fan B."/>
            <person name="Jiang Y."/>
            <person name="Adhikari A."/>
            <person name="Zheng C.-J."/>
            <person name="Schuster L."/>
            <person name="Cowan T.M."/>
            <person name="Smanski M.J."/>
            <person name="Chevrette M.G."/>
            <person name="De Carvalho L.P.S."/>
            <person name="Shen B."/>
        </authorList>
    </citation>
    <scope>NUCLEOTIDE SEQUENCE [LARGE SCALE GENOMIC DNA]</scope>
    <source>
        <strain evidence="2 3">NPDC033843</strain>
    </source>
</reference>
<dbReference type="SMART" id="SM00332">
    <property type="entry name" value="PP2Cc"/>
    <property type="match status" value="1"/>
</dbReference>
<name>A0ABV2ZLE1_9ACTN</name>
<dbReference type="InterPro" id="IPR036457">
    <property type="entry name" value="PPM-type-like_dom_sf"/>
</dbReference>
<dbReference type="Proteomes" id="UP001550739">
    <property type="component" value="Unassembled WGS sequence"/>
</dbReference>
<evidence type="ECO:0000313" key="2">
    <source>
        <dbReference type="EMBL" id="MEU3783379.1"/>
    </source>
</evidence>
<dbReference type="PROSITE" id="PS51746">
    <property type="entry name" value="PPM_2"/>
    <property type="match status" value="1"/>
</dbReference>
<comment type="caution">
    <text evidence="2">The sequence shown here is derived from an EMBL/GenBank/DDBJ whole genome shotgun (WGS) entry which is preliminary data.</text>
</comment>
<protein>
    <recommendedName>
        <fullName evidence="1">PPM-type phosphatase domain-containing protein</fullName>
    </recommendedName>
</protein>
<keyword evidence="3" id="KW-1185">Reference proteome</keyword>
<gene>
    <name evidence="2" type="ORF">AB0E89_23000</name>
</gene>
<accession>A0ABV2ZLE1</accession>
<dbReference type="SUPFAM" id="SSF81606">
    <property type="entry name" value="PP2C-like"/>
    <property type="match status" value="1"/>
</dbReference>
<dbReference type="RefSeq" id="WP_361704500.1">
    <property type="nucleotide sequence ID" value="NZ_JBEZVE010000012.1"/>
</dbReference>
<evidence type="ECO:0000259" key="1">
    <source>
        <dbReference type="PROSITE" id="PS51746"/>
    </source>
</evidence>
<proteinExistence type="predicted"/>
<dbReference type="InterPro" id="IPR001932">
    <property type="entry name" value="PPM-type_phosphatase-like_dom"/>
</dbReference>
<evidence type="ECO:0000313" key="3">
    <source>
        <dbReference type="Proteomes" id="UP001550739"/>
    </source>
</evidence>
<sequence>MSLTPWRVGGAQRQGRRHVQADGFVIGGHPSSGRIAVCVTDGIGDTVQAREAAELTAHEAATATLTGTPETGCQSARERLAASDLTTDASIITALFDPDHSRIQIAWAGLCRAYALTTDDQLQRVTYDHSLGERIRRHTHRRGALPQYDRKVNRTAARHEFVTASLPAHFVRAVLLCTDGISQVLVDSAIRRALMEPDPDQAAQLLVTAAGIDNADNATAVVLRRDDD</sequence>
<dbReference type="Gene3D" id="3.60.40.10">
    <property type="entry name" value="PPM-type phosphatase domain"/>
    <property type="match status" value="1"/>
</dbReference>
<organism evidence="2 3">
    <name type="scientific">Streptomyces sp. 900129855</name>
    <dbReference type="NCBI Taxonomy" id="3155129"/>
    <lineage>
        <taxon>Bacteria</taxon>
        <taxon>Bacillati</taxon>
        <taxon>Actinomycetota</taxon>
        <taxon>Actinomycetes</taxon>
        <taxon>Kitasatosporales</taxon>
        <taxon>Streptomycetaceae</taxon>
        <taxon>Streptomyces</taxon>
    </lineage>
</organism>
<feature type="domain" description="PPM-type phosphatase" evidence="1">
    <location>
        <begin position="7"/>
        <end position="225"/>
    </location>
</feature>
<dbReference type="EMBL" id="JBEZVE010000012">
    <property type="protein sequence ID" value="MEU3783379.1"/>
    <property type="molecule type" value="Genomic_DNA"/>
</dbReference>